<proteinExistence type="inferred from homology"/>
<keyword evidence="3 8" id="KW-0812">Transmembrane</keyword>
<dbReference type="Pfam" id="PF01618">
    <property type="entry name" value="MotA_ExbB"/>
    <property type="match status" value="1"/>
</dbReference>
<dbReference type="InterPro" id="IPR050790">
    <property type="entry name" value="ExbB/TolQ_transport"/>
</dbReference>
<accession>A0ABX1I9C5</accession>
<dbReference type="PANTHER" id="PTHR30625:SF11">
    <property type="entry name" value="MOTA_TOLQ_EXBB PROTON CHANNEL DOMAIN-CONTAINING PROTEIN"/>
    <property type="match status" value="1"/>
</dbReference>
<evidence type="ECO:0000256" key="3">
    <source>
        <dbReference type="ARBA" id="ARBA00022692"/>
    </source>
</evidence>
<dbReference type="PANTHER" id="PTHR30625">
    <property type="entry name" value="PROTEIN TOLQ"/>
    <property type="match status" value="1"/>
</dbReference>
<comment type="similarity">
    <text evidence="6">Belongs to the exbB/tolQ family.</text>
</comment>
<feature type="transmembrane region" description="Helical" evidence="8">
    <location>
        <begin position="196"/>
        <end position="216"/>
    </location>
</feature>
<comment type="caution">
    <text evidence="10">The sequence shown here is derived from an EMBL/GenBank/DDBJ whole genome shotgun (WGS) entry which is preliminary data.</text>
</comment>
<gene>
    <name evidence="10" type="ORF">HF203_06100</name>
</gene>
<dbReference type="InterPro" id="IPR002898">
    <property type="entry name" value="MotA_ExbB_proton_chnl"/>
</dbReference>
<dbReference type="Proteomes" id="UP000740754">
    <property type="component" value="Unassembled WGS sequence"/>
</dbReference>
<evidence type="ECO:0000256" key="4">
    <source>
        <dbReference type="ARBA" id="ARBA00022989"/>
    </source>
</evidence>
<evidence type="ECO:0000256" key="8">
    <source>
        <dbReference type="SAM" id="Phobius"/>
    </source>
</evidence>
<evidence type="ECO:0000256" key="1">
    <source>
        <dbReference type="ARBA" id="ARBA00004651"/>
    </source>
</evidence>
<evidence type="ECO:0000256" key="5">
    <source>
        <dbReference type="ARBA" id="ARBA00023136"/>
    </source>
</evidence>
<comment type="subcellular location">
    <subcellularLocation>
        <location evidence="1">Cell membrane</location>
        <topology evidence="1">Multi-pass membrane protein</topology>
    </subcellularLocation>
    <subcellularLocation>
        <location evidence="6">Membrane</location>
        <topology evidence="6">Multi-pass membrane protein</topology>
    </subcellularLocation>
</comment>
<evidence type="ECO:0000256" key="7">
    <source>
        <dbReference type="SAM" id="MobiDB-lite"/>
    </source>
</evidence>
<keyword evidence="11" id="KW-1185">Reference proteome</keyword>
<feature type="region of interest" description="Disordered" evidence="7">
    <location>
        <begin position="1"/>
        <end position="33"/>
    </location>
</feature>
<keyword evidence="5 8" id="KW-0472">Membrane</keyword>
<feature type="compositionally biased region" description="Low complexity" evidence="7">
    <location>
        <begin position="1"/>
        <end position="26"/>
    </location>
</feature>
<evidence type="ECO:0000313" key="11">
    <source>
        <dbReference type="Proteomes" id="UP000740754"/>
    </source>
</evidence>
<protein>
    <submittedName>
        <fullName evidence="10">MotA/TolQ/ExbB proton channel family protein</fullName>
    </submittedName>
</protein>
<evidence type="ECO:0000313" key="10">
    <source>
        <dbReference type="EMBL" id="NKN32790.1"/>
    </source>
</evidence>
<organism evidence="10 11">
    <name type="scientific">Marichromatium bheemlicum</name>
    <dbReference type="NCBI Taxonomy" id="365339"/>
    <lineage>
        <taxon>Bacteria</taxon>
        <taxon>Pseudomonadati</taxon>
        <taxon>Pseudomonadota</taxon>
        <taxon>Gammaproteobacteria</taxon>
        <taxon>Chromatiales</taxon>
        <taxon>Chromatiaceae</taxon>
        <taxon>Marichromatium</taxon>
    </lineage>
</organism>
<evidence type="ECO:0000259" key="9">
    <source>
        <dbReference type="Pfam" id="PF01618"/>
    </source>
</evidence>
<name>A0ABX1I9C5_9GAMM</name>
<keyword evidence="6" id="KW-0653">Protein transport</keyword>
<dbReference type="EMBL" id="JAAXKX010000006">
    <property type="protein sequence ID" value="NKN32790.1"/>
    <property type="molecule type" value="Genomic_DNA"/>
</dbReference>
<evidence type="ECO:0000256" key="2">
    <source>
        <dbReference type="ARBA" id="ARBA00022475"/>
    </source>
</evidence>
<reference evidence="10 11" key="1">
    <citation type="submission" date="2020-04" db="EMBL/GenBank/DDBJ databases">
        <title>Draft Whole-Genome sequence of Marichromatium bheemlicum DSM 18632, type strain.</title>
        <authorList>
            <person name="Kyndt J.A."/>
            <person name="Meyer T.E."/>
        </authorList>
    </citation>
    <scope>NUCLEOTIDE SEQUENCE [LARGE SCALE GENOMIC DNA]</scope>
    <source>
        <strain evidence="10 11">DSM 18632</strain>
    </source>
</reference>
<keyword evidence="6" id="KW-0813">Transport</keyword>
<feature type="domain" description="MotA/TolQ/ExbB proton channel" evidence="9">
    <location>
        <begin position="165"/>
        <end position="272"/>
    </location>
</feature>
<feature type="transmembrane region" description="Helical" evidence="8">
    <location>
        <begin position="88"/>
        <end position="109"/>
    </location>
</feature>
<evidence type="ECO:0000256" key="6">
    <source>
        <dbReference type="RuleBase" id="RU004057"/>
    </source>
</evidence>
<sequence length="322" mass="33939">MTSPATPATEQPTPTTGTPIPLEPGTAAPLEPAGSAAPLLEATPAADPTGVLDPTLATDPAASTATIATPWETLLGGLQERLSIFTDVGGPVLALLALLSVVAAAIVLVKLWQFARLHIDGHAPIDEALLLWHQRDIHGALRRLEERPQPVSRVVHLALVGLRHPNLDLALLREEIARVATLQLEQLRSHLRALEIIAALSPLLGLLGTVLGMIEAFRQLEQAGSQVDPAILSGGIWQALLTTAAGLSLAIPVVLAHSWLERRVERCGHRMEDAVTRVFTRDLTGTADEAVIPEQATARTPDEPAAPSAPPALVTAQVGYAS</sequence>
<feature type="transmembrane region" description="Helical" evidence="8">
    <location>
        <begin position="236"/>
        <end position="260"/>
    </location>
</feature>
<keyword evidence="2" id="KW-1003">Cell membrane</keyword>
<keyword evidence="4 8" id="KW-1133">Transmembrane helix</keyword>